<dbReference type="EMBL" id="JAGHQL010000081">
    <property type="protein sequence ID" value="KAH0541326.1"/>
    <property type="molecule type" value="Genomic_DNA"/>
</dbReference>
<dbReference type="AlphaFoldDB" id="A0A9P8L455"/>
<comment type="caution">
    <text evidence="2">The sequence shown here is derived from an EMBL/GenBank/DDBJ whole genome shotgun (WGS) entry which is preliminary data.</text>
</comment>
<feature type="compositionally biased region" description="Basic residues" evidence="1">
    <location>
        <begin position="86"/>
        <end position="95"/>
    </location>
</feature>
<feature type="region of interest" description="Disordered" evidence="1">
    <location>
        <begin position="727"/>
        <end position="806"/>
    </location>
</feature>
<feature type="region of interest" description="Disordered" evidence="1">
    <location>
        <begin position="46"/>
        <end position="95"/>
    </location>
</feature>
<gene>
    <name evidence="2" type="ORF">FGG08_004164</name>
</gene>
<evidence type="ECO:0000313" key="3">
    <source>
        <dbReference type="Proteomes" id="UP000698800"/>
    </source>
</evidence>
<dbReference type="Proteomes" id="UP000698800">
    <property type="component" value="Unassembled WGS sequence"/>
</dbReference>
<keyword evidence="3" id="KW-1185">Reference proteome</keyword>
<evidence type="ECO:0000313" key="2">
    <source>
        <dbReference type="EMBL" id="KAH0541326.1"/>
    </source>
</evidence>
<name>A0A9P8L455_9PEZI</name>
<reference evidence="2" key="1">
    <citation type="submission" date="2021-03" db="EMBL/GenBank/DDBJ databases">
        <title>Comparative genomics and phylogenomic investigation of the class Geoglossomycetes provide insights into ecological specialization and systematics.</title>
        <authorList>
            <person name="Melie T."/>
            <person name="Pirro S."/>
            <person name="Miller A.N."/>
            <person name="Quandt A."/>
        </authorList>
    </citation>
    <scope>NUCLEOTIDE SEQUENCE</scope>
    <source>
        <strain evidence="2">GBOQ0MN5Z8</strain>
    </source>
</reference>
<feature type="compositionally biased region" description="Basic residues" evidence="1">
    <location>
        <begin position="774"/>
        <end position="786"/>
    </location>
</feature>
<feature type="compositionally biased region" description="Basic and acidic residues" evidence="1">
    <location>
        <begin position="738"/>
        <end position="757"/>
    </location>
</feature>
<protein>
    <submittedName>
        <fullName evidence="2">Uncharacterized protein</fullName>
    </submittedName>
</protein>
<organism evidence="2 3">
    <name type="scientific">Glutinoglossum americanum</name>
    <dbReference type="NCBI Taxonomy" id="1670608"/>
    <lineage>
        <taxon>Eukaryota</taxon>
        <taxon>Fungi</taxon>
        <taxon>Dikarya</taxon>
        <taxon>Ascomycota</taxon>
        <taxon>Pezizomycotina</taxon>
        <taxon>Geoglossomycetes</taxon>
        <taxon>Geoglossales</taxon>
        <taxon>Geoglossaceae</taxon>
        <taxon>Glutinoglossum</taxon>
    </lineage>
</organism>
<evidence type="ECO:0000256" key="1">
    <source>
        <dbReference type="SAM" id="MobiDB-lite"/>
    </source>
</evidence>
<dbReference type="OrthoDB" id="4159838at2759"/>
<sequence length="933" mass="104231">MELNPAQRRDAPIYDSYPPTSIRAPWTTARCNRLLRPLTSRVNILRKRRDKYHPDGEQRHGVSVSGPKSTAELGEKDDPSWIQSGRRTKHHKTYTHRRACPDIATSTGSKDLHKPLSIVMPGEVTVPTPVILRAKDITTESSHSGPYIEQLLAKLNKSHYSSASCYLSGLRKDTDPSTWQIYEGLSSGLDALLRATTTHDNYTGDSGSFQGRPGARSLFSMCLRRVPEYIKLEESWNNLESQAETRGAVAHLETDVASDVFSELESLGTSNRGGWNGLLEVVRSHGVSIICDALGNGVLCERVGEALVWICIENTAFDEAEAIVSAMISVFGEYPEPTKTDSLLFHRSVCVPLAALNTLATISSRRGYQFRELEALLRTGRLRKEWLTCRDFTKVWQEAIQALTERNPNYPGAMLFIATAIELTWGITGGSLDYDTHSLRFEGGGQLSGNPQQPIVDWRRLTADYTKGKNTAQQDLLITALDNTVYSVVTTLASIAILNQRFFEMEPESRTDMNEKISPALQLVHRLSTDILRASQLQHTWPYHAAGISRRILPALLAGLFVLSSFAEDSKIQKTNIARTLTKLIELSDGRGDSAKASSGIGASGAVLDLAYCINSITVCCAKATKDGGFPHISYFIQILRDLLDLPSTSNDLSYKDRRNLHQIAIESSYEFAEQNRAGGLLEWAQDVEQWPLGHNNLKAILTPGEGVRPRHGYQWERDLSHLAAGSPELARKHRIPQHIEGRRKQPKSESASERNRGYRNWSDFEDSEEGSRRSLKRRRKNRLPKTPRISSMVVGKHPPTSSPLVPENPPIQLSSPIDQLSGGLTAGFGNLPLRLRVNSQRRNNNIRRIPLDVRCANESDIDELGKSELTWDYVKSAITGCKPIRRHPTKRTVCQGHDNRVEKGRKSKGVKKYHWLQERAVSEDFSEDELLG</sequence>
<proteinExistence type="predicted"/>
<accession>A0A9P8L455</accession>